<dbReference type="EMBL" id="CACVBM020001096">
    <property type="protein sequence ID" value="CAA7030584.1"/>
    <property type="molecule type" value="Genomic_DNA"/>
</dbReference>
<sequence length="126" mass="14519">MEESESTKPIALLPKAIAAAFARDQQRNLGKEVFLLQNLSSHLIIADVSFYPVTSPPDPLFTVTAPYSPPSGFERQFRKELPDLYKYLKEAIGKVSWSDVTHWMWPLFTEEWGSWRYEEGTQPKIQ</sequence>
<dbReference type="OrthoDB" id="5835829at2759"/>
<gene>
    <name evidence="1" type="ORF">MERR_LOCUS17819</name>
</gene>
<dbReference type="AlphaFoldDB" id="A0A6D2J082"/>
<name>A0A6D2J082_9BRAS</name>
<proteinExistence type="predicted"/>
<organism evidence="1 2">
    <name type="scientific">Microthlaspi erraticum</name>
    <dbReference type="NCBI Taxonomy" id="1685480"/>
    <lineage>
        <taxon>Eukaryota</taxon>
        <taxon>Viridiplantae</taxon>
        <taxon>Streptophyta</taxon>
        <taxon>Embryophyta</taxon>
        <taxon>Tracheophyta</taxon>
        <taxon>Spermatophyta</taxon>
        <taxon>Magnoliopsida</taxon>
        <taxon>eudicotyledons</taxon>
        <taxon>Gunneridae</taxon>
        <taxon>Pentapetalae</taxon>
        <taxon>rosids</taxon>
        <taxon>malvids</taxon>
        <taxon>Brassicales</taxon>
        <taxon>Brassicaceae</taxon>
        <taxon>Coluteocarpeae</taxon>
        <taxon>Microthlaspi</taxon>
    </lineage>
</organism>
<comment type="caution">
    <text evidence="1">The sequence shown here is derived from an EMBL/GenBank/DDBJ whole genome shotgun (WGS) entry which is preliminary data.</text>
</comment>
<reference evidence="1" key="1">
    <citation type="submission" date="2020-01" db="EMBL/GenBank/DDBJ databases">
        <authorList>
            <person name="Mishra B."/>
        </authorList>
    </citation>
    <scope>NUCLEOTIDE SEQUENCE [LARGE SCALE GENOMIC DNA]</scope>
</reference>
<accession>A0A6D2J082</accession>
<dbReference type="Proteomes" id="UP000467841">
    <property type="component" value="Unassembled WGS sequence"/>
</dbReference>
<evidence type="ECO:0000313" key="2">
    <source>
        <dbReference type="Proteomes" id="UP000467841"/>
    </source>
</evidence>
<evidence type="ECO:0000313" key="1">
    <source>
        <dbReference type="EMBL" id="CAA7030584.1"/>
    </source>
</evidence>
<protein>
    <submittedName>
        <fullName evidence="1">Uncharacterized protein</fullName>
    </submittedName>
</protein>
<keyword evidence="2" id="KW-1185">Reference proteome</keyword>